<gene>
    <name evidence="2" type="ORF">H5V45_18580</name>
</gene>
<dbReference type="Proteomes" id="UP000523955">
    <property type="component" value="Unassembled WGS sequence"/>
</dbReference>
<comment type="caution">
    <text evidence="2">The sequence shown here is derived from an EMBL/GenBank/DDBJ whole genome shotgun (WGS) entry which is preliminary data.</text>
</comment>
<evidence type="ECO:0000313" key="2">
    <source>
        <dbReference type="EMBL" id="MBB6629340.1"/>
    </source>
</evidence>
<dbReference type="SMART" id="SM00849">
    <property type="entry name" value="Lactamase_B"/>
    <property type="match status" value="1"/>
</dbReference>
<keyword evidence="2" id="KW-0378">Hydrolase</keyword>
<dbReference type="InterPro" id="IPR050855">
    <property type="entry name" value="NDM-1-like"/>
</dbReference>
<dbReference type="PANTHER" id="PTHR42951">
    <property type="entry name" value="METALLO-BETA-LACTAMASE DOMAIN-CONTAINING"/>
    <property type="match status" value="1"/>
</dbReference>
<evidence type="ECO:0000313" key="3">
    <source>
        <dbReference type="Proteomes" id="UP000523955"/>
    </source>
</evidence>
<evidence type="ECO:0000259" key="1">
    <source>
        <dbReference type="SMART" id="SM00849"/>
    </source>
</evidence>
<dbReference type="EMBL" id="JACKXE010000001">
    <property type="protein sequence ID" value="MBB6629340.1"/>
    <property type="molecule type" value="Genomic_DNA"/>
</dbReference>
<dbReference type="AlphaFoldDB" id="A0A7X0VCB8"/>
<organism evidence="2 3">
    <name type="scientific">Nocardioides luti</name>
    <dbReference type="NCBI Taxonomy" id="2761101"/>
    <lineage>
        <taxon>Bacteria</taxon>
        <taxon>Bacillati</taxon>
        <taxon>Actinomycetota</taxon>
        <taxon>Actinomycetes</taxon>
        <taxon>Propionibacteriales</taxon>
        <taxon>Nocardioidaceae</taxon>
        <taxon>Nocardioides</taxon>
    </lineage>
</organism>
<dbReference type="InterPro" id="IPR036866">
    <property type="entry name" value="RibonucZ/Hydroxyglut_hydro"/>
</dbReference>
<accession>A0A7X0VCB8</accession>
<dbReference type="RefSeq" id="WP_185254305.1">
    <property type="nucleotide sequence ID" value="NZ_JACKXE010000001.1"/>
</dbReference>
<dbReference type="Gene3D" id="3.60.15.10">
    <property type="entry name" value="Ribonuclease Z/Hydroxyacylglutathione hydrolase-like"/>
    <property type="match status" value="1"/>
</dbReference>
<proteinExistence type="predicted"/>
<protein>
    <submittedName>
        <fullName evidence="2">MBL fold metallo-hydrolase</fullName>
    </submittedName>
</protein>
<dbReference type="InterPro" id="IPR001279">
    <property type="entry name" value="Metallo-B-lactamas"/>
</dbReference>
<sequence>MVFTEVADRVWVARYAWFDVNVTLIGGERGLMVVDTHSSGAAAREVLADVRRLGQGDVVAVVNTHEHFDHTFGNAEFRTAYGALPIHAHETAAANTVAAGERIKRAYAADPGDEHAEEVLATEIVTADHTFSSAVSLDLGDRAVELVHPGRGHTAGDLVVRVPDADVVLAGDLVEESAPPGFGQDCHPLEWPWSLDVVLGLTTAATVVVPGHGAVVDRDFVEEQRNTIGLVAEEIRSLAGRGVSPDEALAAGEWPWPREVLAHAVRRGYEHLPRGGRRLPLA</sequence>
<keyword evidence="3" id="KW-1185">Reference proteome</keyword>
<reference evidence="2 3" key="1">
    <citation type="submission" date="2020-08" db="EMBL/GenBank/DDBJ databases">
        <authorList>
            <person name="Seo M.-J."/>
        </authorList>
    </citation>
    <scope>NUCLEOTIDE SEQUENCE [LARGE SCALE GENOMIC DNA]</scope>
    <source>
        <strain evidence="2 3">KIGAM211</strain>
    </source>
</reference>
<dbReference type="SUPFAM" id="SSF56281">
    <property type="entry name" value="Metallo-hydrolase/oxidoreductase"/>
    <property type="match status" value="1"/>
</dbReference>
<dbReference type="PANTHER" id="PTHR42951:SF4">
    <property type="entry name" value="ACYL-COENZYME A THIOESTERASE MBLAC2"/>
    <property type="match status" value="1"/>
</dbReference>
<name>A0A7X0VCB8_9ACTN</name>
<feature type="domain" description="Metallo-beta-lactamase" evidence="1">
    <location>
        <begin position="19"/>
        <end position="212"/>
    </location>
</feature>
<dbReference type="CDD" id="cd16282">
    <property type="entry name" value="metallo-hydrolase-like_MBL-fold"/>
    <property type="match status" value="1"/>
</dbReference>
<dbReference type="GO" id="GO:0016787">
    <property type="term" value="F:hydrolase activity"/>
    <property type="evidence" value="ECO:0007669"/>
    <property type="project" value="UniProtKB-KW"/>
</dbReference>
<dbReference type="Pfam" id="PF00753">
    <property type="entry name" value="Lactamase_B"/>
    <property type="match status" value="1"/>
</dbReference>